<dbReference type="AlphaFoldDB" id="A0A1B7M3G3"/>
<dbReference type="RefSeq" id="WP_043056659.1">
    <property type="nucleotide sequence ID" value="NZ_LXEY01000003.1"/>
</dbReference>
<evidence type="ECO:0000313" key="2">
    <source>
        <dbReference type="Proteomes" id="UP000078292"/>
    </source>
</evidence>
<gene>
    <name evidence="1" type="ORF">A6F49_02910</name>
</gene>
<dbReference type="STRING" id="1837282.A6F49_02910"/>
<name>A0A1B7M3G3_9MICC</name>
<dbReference type="EMBL" id="LXEY01000003">
    <property type="protein sequence ID" value="OAV63120.1"/>
    <property type="molecule type" value="Genomic_DNA"/>
</dbReference>
<protein>
    <submittedName>
        <fullName evidence="1">Uncharacterized protein</fullName>
    </submittedName>
</protein>
<keyword evidence="2" id="KW-1185">Reference proteome</keyword>
<reference evidence="1 2" key="1">
    <citation type="submission" date="2016-04" db="EMBL/GenBank/DDBJ databases">
        <title>First whole genome shotgun sequence of the bacterium Enteractinococcus sp. strain UASWS1574.</title>
        <authorList>
            <person name="Crovadore J."/>
            <person name="Chablais R."/>
            <person name="Lefort F."/>
        </authorList>
    </citation>
    <scope>NUCLEOTIDE SEQUENCE [LARGE SCALE GENOMIC DNA]</scope>
    <source>
        <strain evidence="1 2">UASWS1574</strain>
    </source>
</reference>
<comment type="caution">
    <text evidence="1">The sequence shown here is derived from an EMBL/GenBank/DDBJ whole genome shotgun (WGS) entry which is preliminary data.</text>
</comment>
<dbReference type="Proteomes" id="UP000078292">
    <property type="component" value="Unassembled WGS sequence"/>
</dbReference>
<sequence>MMHTFFCTDKGRHKRRDVGTIQDGQQVNKEIESANRLLSHYGYGSDALETALPNRLVERTGRKRINRSGKTLASTFDGITVKETKAGHAWAFTCSTCGRSPRVDDQQLQQLLEAVSQGQAFALDISNWAQ</sequence>
<accession>A0A1B7M3G3</accession>
<organism evidence="1 2">
    <name type="scientific">Enteractinococcus helveticum</name>
    <dbReference type="NCBI Taxonomy" id="1837282"/>
    <lineage>
        <taxon>Bacteria</taxon>
        <taxon>Bacillati</taxon>
        <taxon>Actinomycetota</taxon>
        <taxon>Actinomycetes</taxon>
        <taxon>Micrococcales</taxon>
        <taxon>Micrococcaceae</taxon>
    </lineage>
</organism>
<proteinExistence type="predicted"/>
<evidence type="ECO:0000313" key="1">
    <source>
        <dbReference type="EMBL" id="OAV63120.1"/>
    </source>
</evidence>